<keyword evidence="3 9" id="KW-0812">Transmembrane</keyword>
<protein>
    <recommendedName>
        <fullName evidence="8">Lipase maturation factor 2</fullName>
    </recommendedName>
</protein>
<dbReference type="Pfam" id="PF06762">
    <property type="entry name" value="LMF1"/>
    <property type="match status" value="1"/>
</dbReference>
<comment type="subcellular location">
    <subcellularLocation>
        <location evidence="1">Endoplasmic reticulum membrane</location>
        <topology evidence="1">Multi-pass membrane protein</topology>
    </subcellularLocation>
</comment>
<comment type="similarity">
    <text evidence="2">Belongs to the lipase maturation factor family.</text>
</comment>
<dbReference type="PANTHER" id="PTHR14463:SF5">
    <property type="entry name" value="LIPASE MATURATION FACTOR 2"/>
    <property type="match status" value="1"/>
</dbReference>
<evidence type="ECO:0000256" key="4">
    <source>
        <dbReference type="ARBA" id="ARBA00022824"/>
    </source>
</evidence>
<evidence type="ECO:0000313" key="12">
    <source>
        <dbReference type="EMBL" id="MDC0722179.1"/>
    </source>
</evidence>
<evidence type="ECO:0000256" key="9">
    <source>
        <dbReference type="SAM" id="Phobius"/>
    </source>
</evidence>
<name>A0ABT5E8J3_9BACT</name>
<dbReference type="Proteomes" id="UP001221686">
    <property type="component" value="Unassembled WGS sequence"/>
</dbReference>
<dbReference type="Pfam" id="PF25179">
    <property type="entry name" value="LMF1_C"/>
    <property type="match status" value="1"/>
</dbReference>
<dbReference type="InterPro" id="IPR057434">
    <property type="entry name" value="LMF1/2_N"/>
</dbReference>
<sequence length="492" mass="54163">MTDRAAPTGCIGWVSPDSGPVVARLFHTLLGLVFVIAFGSLRAQIAPLLGTGGLSPIAEAVAGARPGGWLATPTIFLWWGTSDAALRGAATVGMLAGALALVGVWPRVGLAIATLLYLSFVSVGAPFLQFQWDSLLVECGVLALLLPRDRPQATAHLLLLFAAFKLYFESGLAKWGSPLGDWLDGSAMSYYYETAPLPTPVAWFAHHLPGWWHALESRATLVAELVAPVLLFCGRRGRLIALVVLTGFQALNLATANYGFFVWLALTLHLFMLRDADLLWLYARLPGRSVWGRVLLPREEVRAPAWPRLRAGLVAAFALVYVTLSLATARVELGAGAGRWATALQRCAAPWHVFNAYHLFAQITRVRVEPEFAGFEAGAWRTYGMFYKPGPLDRAPPWVAPHQPRLDFMLWFYGLRARRAPPGYVRRLLTTLCEEPERAQGFFATPLLEGPSHVRVQFWRYTFTRPGEAGWWRREPAAPELVKACAKGQATR</sequence>
<evidence type="ECO:0000256" key="2">
    <source>
        <dbReference type="ARBA" id="ARBA00005512"/>
    </source>
</evidence>
<keyword evidence="6 9" id="KW-0472">Membrane</keyword>
<feature type="domain" description="Lipase maturation factor 1/2 N-terminal" evidence="10">
    <location>
        <begin position="129"/>
        <end position="278"/>
    </location>
</feature>
<organism evidence="12 13">
    <name type="scientific">Nannocystis bainbridge</name>
    <dbReference type="NCBI Taxonomy" id="2995303"/>
    <lineage>
        <taxon>Bacteria</taxon>
        <taxon>Pseudomonadati</taxon>
        <taxon>Myxococcota</taxon>
        <taxon>Polyangia</taxon>
        <taxon>Nannocystales</taxon>
        <taxon>Nannocystaceae</taxon>
        <taxon>Nannocystis</taxon>
    </lineage>
</organism>
<evidence type="ECO:0000256" key="7">
    <source>
        <dbReference type="ARBA" id="ARBA00023180"/>
    </source>
</evidence>
<comment type="caution">
    <text evidence="12">The sequence shown here is derived from an EMBL/GenBank/DDBJ whole genome shotgun (WGS) entry which is preliminary data.</text>
</comment>
<dbReference type="RefSeq" id="WP_272090681.1">
    <property type="nucleotide sequence ID" value="NZ_JAQNDL010000003.1"/>
</dbReference>
<feature type="transmembrane region" description="Helical" evidence="9">
    <location>
        <begin position="84"/>
        <end position="105"/>
    </location>
</feature>
<evidence type="ECO:0000259" key="10">
    <source>
        <dbReference type="Pfam" id="PF06762"/>
    </source>
</evidence>
<feature type="transmembrane region" description="Helical" evidence="9">
    <location>
        <begin position="239"/>
        <end position="272"/>
    </location>
</feature>
<dbReference type="EMBL" id="JAQNDL010000003">
    <property type="protein sequence ID" value="MDC0722179.1"/>
    <property type="molecule type" value="Genomic_DNA"/>
</dbReference>
<keyword evidence="5 9" id="KW-1133">Transmembrane helix</keyword>
<gene>
    <name evidence="12" type="ORF">POL25_35080</name>
</gene>
<dbReference type="PANTHER" id="PTHR14463">
    <property type="entry name" value="LIPASE MATURATION FACTOR"/>
    <property type="match status" value="1"/>
</dbReference>
<evidence type="ECO:0000256" key="5">
    <source>
        <dbReference type="ARBA" id="ARBA00022989"/>
    </source>
</evidence>
<evidence type="ECO:0000259" key="11">
    <source>
        <dbReference type="Pfam" id="PF25179"/>
    </source>
</evidence>
<accession>A0ABT5E8J3</accession>
<evidence type="ECO:0000256" key="6">
    <source>
        <dbReference type="ARBA" id="ARBA00023136"/>
    </source>
</evidence>
<evidence type="ECO:0000256" key="3">
    <source>
        <dbReference type="ARBA" id="ARBA00022692"/>
    </source>
</evidence>
<feature type="domain" description="Lipase maturation factor 1/2 C-terminal" evidence="11">
    <location>
        <begin position="353"/>
        <end position="476"/>
    </location>
</feature>
<evidence type="ECO:0000256" key="1">
    <source>
        <dbReference type="ARBA" id="ARBA00004477"/>
    </source>
</evidence>
<evidence type="ECO:0000313" key="13">
    <source>
        <dbReference type="Proteomes" id="UP001221686"/>
    </source>
</evidence>
<keyword evidence="13" id="KW-1185">Reference proteome</keyword>
<evidence type="ECO:0000256" key="8">
    <source>
        <dbReference type="ARBA" id="ARBA00040643"/>
    </source>
</evidence>
<dbReference type="InterPro" id="IPR057433">
    <property type="entry name" value="LMF1/2_C"/>
</dbReference>
<keyword evidence="4" id="KW-0256">Endoplasmic reticulum</keyword>
<reference evidence="12 13" key="1">
    <citation type="submission" date="2022-11" db="EMBL/GenBank/DDBJ databases">
        <title>Minimal conservation of predation-associated metabolite biosynthetic gene clusters underscores biosynthetic potential of Myxococcota including descriptions for ten novel species: Archangium lansinium sp. nov., Myxococcus landrumus sp. nov., Nannocystis bai.</title>
        <authorList>
            <person name="Ahearne A."/>
            <person name="Stevens C."/>
            <person name="Dowd S."/>
        </authorList>
    </citation>
    <scope>NUCLEOTIDE SEQUENCE [LARGE SCALE GENOMIC DNA]</scope>
    <source>
        <strain evidence="12 13">BB15-2</strain>
    </source>
</reference>
<keyword evidence="7" id="KW-0325">Glycoprotein</keyword>
<feature type="transmembrane region" description="Helical" evidence="9">
    <location>
        <begin position="21"/>
        <end position="38"/>
    </location>
</feature>
<dbReference type="InterPro" id="IPR009613">
    <property type="entry name" value="LMF"/>
</dbReference>
<feature type="transmembrane region" description="Helical" evidence="9">
    <location>
        <begin position="112"/>
        <end position="132"/>
    </location>
</feature>
<proteinExistence type="inferred from homology"/>